<accession>A0ABP1NEQ3</accession>
<organism evidence="1 2">
    <name type="scientific">Xylocopa violacea</name>
    <name type="common">Violet carpenter bee</name>
    <name type="synonym">Apis violacea</name>
    <dbReference type="NCBI Taxonomy" id="135666"/>
    <lineage>
        <taxon>Eukaryota</taxon>
        <taxon>Metazoa</taxon>
        <taxon>Ecdysozoa</taxon>
        <taxon>Arthropoda</taxon>
        <taxon>Hexapoda</taxon>
        <taxon>Insecta</taxon>
        <taxon>Pterygota</taxon>
        <taxon>Neoptera</taxon>
        <taxon>Endopterygota</taxon>
        <taxon>Hymenoptera</taxon>
        <taxon>Apocrita</taxon>
        <taxon>Aculeata</taxon>
        <taxon>Apoidea</taxon>
        <taxon>Anthophila</taxon>
        <taxon>Apidae</taxon>
        <taxon>Xylocopa</taxon>
        <taxon>Xylocopa</taxon>
    </lineage>
</organism>
<evidence type="ECO:0000313" key="2">
    <source>
        <dbReference type="Proteomes" id="UP001642520"/>
    </source>
</evidence>
<gene>
    <name evidence="1" type="ORF">XYLVIOL_LOCUS3906</name>
</gene>
<dbReference type="EMBL" id="CAXAJV020001290">
    <property type="protein sequence ID" value="CAL7939470.1"/>
    <property type="molecule type" value="Genomic_DNA"/>
</dbReference>
<dbReference type="InterPro" id="IPR006170">
    <property type="entry name" value="PBP/GOBP"/>
</dbReference>
<dbReference type="Pfam" id="PF01395">
    <property type="entry name" value="PBP_GOBP"/>
    <property type="match status" value="1"/>
</dbReference>
<sequence length="134" mass="15480">MSARATPMQVFAKILNVPVNELDKCLQENDLDDVDFQKLERIAQARRIPKENLDEFTTDFGCFIACVMETSHIMRDNEIQLDALVQIGERNNFNMSEEVKRKLSGCIEEAKGEDNKCEIALVFSTCFLRQHRQH</sequence>
<dbReference type="SUPFAM" id="SSF47565">
    <property type="entry name" value="Insect pheromone/odorant-binding proteins"/>
    <property type="match status" value="1"/>
</dbReference>
<comment type="caution">
    <text evidence="1">The sequence shown here is derived from an EMBL/GenBank/DDBJ whole genome shotgun (WGS) entry which is preliminary data.</text>
</comment>
<keyword evidence="2" id="KW-1185">Reference proteome</keyword>
<name>A0ABP1NEQ3_XYLVO</name>
<dbReference type="SMART" id="SM00708">
    <property type="entry name" value="PhBP"/>
    <property type="match status" value="1"/>
</dbReference>
<evidence type="ECO:0000313" key="1">
    <source>
        <dbReference type="EMBL" id="CAL7939470.1"/>
    </source>
</evidence>
<dbReference type="InterPro" id="IPR036728">
    <property type="entry name" value="PBP_GOBP_sf"/>
</dbReference>
<dbReference type="CDD" id="cd23992">
    <property type="entry name" value="PBP_GOBP"/>
    <property type="match status" value="1"/>
</dbReference>
<dbReference type="Gene3D" id="1.10.238.20">
    <property type="entry name" value="Pheromone/general odorant binding protein domain"/>
    <property type="match status" value="1"/>
</dbReference>
<protein>
    <submittedName>
        <fullName evidence="1">Uncharacterized protein</fullName>
    </submittedName>
</protein>
<dbReference type="Proteomes" id="UP001642520">
    <property type="component" value="Unassembled WGS sequence"/>
</dbReference>
<reference evidence="1 2" key="1">
    <citation type="submission" date="2024-08" db="EMBL/GenBank/DDBJ databases">
        <authorList>
            <person name="Will J Nash"/>
            <person name="Angela Man"/>
            <person name="Seanna McTaggart"/>
            <person name="Kendall Baker"/>
            <person name="Tom Barker"/>
            <person name="Leah Catchpole"/>
            <person name="Alex Durrant"/>
            <person name="Karim Gharbi"/>
            <person name="Naomi Irish"/>
            <person name="Gemy Kaithakottil"/>
            <person name="Debby Ku"/>
            <person name="Aaliyah Providence"/>
            <person name="Felix Shaw"/>
            <person name="David Swarbreck"/>
            <person name="Chris Watkins"/>
            <person name="Ann M. McCartney"/>
            <person name="Giulio Formenti"/>
            <person name="Alice Mouton"/>
            <person name="Noel Vella"/>
            <person name="Bjorn M von Reumont"/>
            <person name="Adriana Vella"/>
            <person name="Wilfried Haerty"/>
        </authorList>
    </citation>
    <scope>NUCLEOTIDE SEQUENCE [LARGE SCALE GENOMIC DNA]</scope>
</reference>
<proteinExistence type="predicted"/>